<sequence length="141" mass="16250">MDCVWRSWDGNDFKEKQPQPPPCPESIVVSWLSRAEWDQVTVYLFCDDQKLQQYALNRITVWRSRLGNDLPLAVASTADLVRCKLMDVAGGLGTDELRLLYGMALVRFVNLISERKTKCSNLPLKYLRILLKSRFIGVSWL</sequence>
<gene>
    <name evidence="1" type="ORF">LTLLF_152635</name>
</gene>
<dbReference type="GO" id="GO:0000460">
    <property type="term" value="P:maturation of 5.8S rRNA"/>
    <property type="evidence" value="ECO:0007669"/>
    <property type="project" value="TreeGrafter"/>
</dbReference>
<proteinExistence type="predicted"/>
<dbReference type="Proteomes" id="UP000710432">
    <property type="component" value="Unassembled WGS sequence"/>
</dbReference>
<dbReference type="GO" id="GO:0000470">
    <property type="term" value="P:maturation of LSU-rRNA"/>
    <property type="evidence" value="ECO:0007669"/>
    <property type="project" value="TreeGrafter"/>
</dbReference>
<protein>
    <submittedName>
        <fullName evidence="1">Ribosomal biogenesis protein LAS1L</fullName>
    </submittedName>
</protein>
<dbReference type="PANTHER" id="PTHR15002">
    <property type="entry name" value="RIBOSOMAL BIOGENESIS PROTEIN LAS1L"/>
    <property type="match status" value="1"/>
</dbReference>
<accession>A0A8J6GGB2</accession>
<reference evidence="1" key="1">
    <citation type="submission" date="2020-03" db="EMBL/GenBank/DDBJ databases">
        <title>Studies in the Genomics of Life Span.</title>
        <authorList>
            <person name="Glass D."/>
        </authorList>
    </citation>
    <scope>NUCLEOTIDE SEQUENCE</scope>
    <source>
        <strain evidence="1">LTLLF</strain>
        <tissue evidence="1">Muscle</tissue>
    </source>
</reference>
<dbReference type="GO" id="GO:0004519">
    <property type="term" value="F:endonuclease activity"/>
    <property type="evidence" value="ECO:0007669"/>
    <property type="project" value="InterPro"/>
</dbReference>
<dbReference type="Pfam" id="PF04031">
    <property type="entry name" value="Las1"/>
    <property type="match status" value="1"/>
</dbReference>
<organism evidence="1 2">
    <name type="scientific">Microtus ochrogaster</name>
    <name type="common">Prairie vole</name>
    <dbReference type="NCBI Taxonomy" id="79684"/>
    <lineage>
        <taxon>Eukaryota</taxon>
        <taxon>Metazoa</taxon>
        <taxon>Chordata</taxon>
        <taxon>Craniata</taxon>
        <taxon>Vertebrata</taxon>
        <taxon>Euteleostomi</taxon>
        <taxon>Mammalia</taxon>
        <taxon>Eutheria</taxon>
        <taxon>Euarchontoglires</taxon>
        <taxon>Glires</taxon>
        <taxon>Rodentia</taxon>
        <taxon>Myomorpha</taxon>
        <taxon>Muroidea</taxon>
        <taxon>Cricetidae</taxon>
        <taxon>Arvicolinae</taxon>
        <taxon>Microtus</taxon>
    </lineage>
</organism>
<dbReference type="GO" id="GO:0090730">
    <property type="term" value="C:Las1 complex"/>
    <property type="evidence" value="ECO:0007669"/>
    <property type="project" value="InterPro"/>
</dbReference>
<dbReference type="PANTHER" id="PTHR15002:SF0">
    <property type="entry name" value="RIBOSOMAL BIOGENESIS PROTEIN LAS1L"/>
    <property type="match status" value="1"/>
</dbReference>
<dbReference type="GO" id="GO:0030687">
    <property type="term" value="C:preribosome, large subunit precursor"/>
    <property type="evidence" value="ECO:0007669"/>
    <property type="project" value="TreeGrafter"/>
</dbReference>
<evidence type="ECO:0000313" key="2">
    <source>
        <dbReference type="Proteomes" id="UP000710432"/>
    </source>
</evidence>
<name>A0A8J6GGB2_MICOH</name>
<dbReference type="EMBL" id="JAATJU010022400">
    <property type="protein sequence ID" value="KAH0510749.1"/>
    <property type="molecule type" value="Genomic_DNA"/>
</dbReference>
<evidence type="ECO:0000313" key="1">
    <source>
        <dbReference type="EMBL" id="KAH0510749.1"/>
    </source>
</evidence>
<dbReference type="AlphaFoldDB" id="A0A8J6GGB2"/>
<dbReference type="InterPro" id="IPR007174">
    <property type="entry name" value="Las1"/>
</dbReference>
<comment type="caution">
    <text evidence="1">The sequence shown here is derived from an EMBL/GenBank/DDBJ whole genome shotgun (WGS) entry which is preliminary data.</text>
</comment>